<dbReference type="GO" id="GO:0005615">
    <property type="term" value="C:extracellular space"/>
    <property type="evidence" value="ECO:0007669"/>
    <property type="project" value="TreeGrafter"/>
</dbReference>
<proteinExistence type="predicted"/>
<evidence type="ECO:0000313" key="2">
    <source>
        <dbReference type="Proteomes" id="UP000271087"/>
    </source>
</evidence>
<organism evidence="3">
    <name type="scientific">Onchocerca ochengi</name>
    <name type="common">Filarial nematode worm</name>
    <dbReference type="NCBI Taxonomy" id="42157"/>
    <lineage>
        <taxon>Eukaryota</taxon>
        <taxon>Metazoa</taxon>
        <taxon>Ecdysozoa</taxon>
        <taxon>Nematoda</taxon>
        <taxon>Chromadorea</taxon>
        <taxon>Rhabditida</taxon>
        <taxon>Spirurina</taxon>
        <taxon>Spiruromorpha</taxon>
        <taxon>Filarioidea</taxon>
        <taxon>Onchocercidae</taxon>
        <taxon>Onchocerca</taxon>
    </lineage>
</organism>
<evidence type="ECO:0000313" key="3">
    <source>
        <dbReference type="WBParaSite" id="nOo.2.0.1.t07731-RA"/>
    </source>
</evidence>
<name>A0A182EI05_ONCOC</name>
<dbReference type="PANTHER" id="PTHR10974:SF75">
    <property type="entry name" value="SULFATASE DOMAIN-CONTAINING PROTEIN"/>
    <property type="match status" value="1"/>
</dbReference>
<dbReference type="AlphaFoldDB" id="A0A182EI05"/>
<dbReference type="EMBL" id="UYRW01002885">
    <property type="protein sequence ID" value="VDK87098.1"/>
    <property type="molecule type" value="Genomic_DNA"/>
</dbReference>
<reference evidence="3" key="1">
    <citation type="submission" date="2016-06" db="UniProtKB">
        <authorList>
            <consortium name="WormBaseParasite"/>
        </authorList>
    </citation>
    <scope>IDENTIFICATION</scope>
</reference>
<gene>
    <name evidence="1" type="ORF">NOO_LOCUS7731</name>
</gene>
<dbReference type="WBParaSite" id="nOo.2.0.1.t07731-RA">
    <property type="protein sequence ID" value="nOo.2.0.1.t07731-RA"/>
    <property type="gene ID" value="nOo.2.0.1.g07731"/>
</dbReference>
<evidence type="ECO:0000313" key="1">
    <source>
        <dbReference type="EMBL" id="VDK87098.1"/>
    </source>
</evidence>
<dbReference type="OrthoDB" id="5782315at2759"/>
<dbReference type="PANTHER" id="PTHR10974">
    <property type="entry name" value="FI08016P-RELATED"/>
    <property type="match status" value="1"/>
</dbReference>
<protein>
    <submittedName>
        <fullName evidence="3">Rep_fac-A_C domain-containing protein</fullName>
    </submittedName>
</protein>
<dbReference type="InterPro" id="IPR004245">
    <property type="entry name" value="DUF229"/>
</dbReference>
<sequence>MGDHGLRFGKIRATPPGQIEDNNPFFMIAVPKYLRSNEQLILNLKQNSRRHTSHFDFYATLYDIVRYARNDNFRKWDEYDFRTCEEMEIPMEYCICQQIWHKFDIHNDDATKAAHLIITDINDFLKRKTLNGICEMLRFIEVIISAEYLEEESTLKIVVRASPSDGKYEAQITRLDQYGNQGYCAPAEDVRHLCYCRKQLTTVSTMH</sequence>
<dbReference type="Pfam" id="PF02995">
    <property type="entry name" value="DUF229"/>
    <property type="match status" value="1"/>
</dbReference>
<keyword evidence="2" id="KW-1185">Reference proteome</keyword>
<accession>A0A182EI05</accession>
<reference evidence="1 2" key="2">
    <citation type="submission" date="2018-08" db="EMBL/GenBank/DDBJ databases">
        <authorList>
            <person name="Laetsch R D."/>
            <person name="Stevens L."/>
            <person name="Kumar S."/>
            <person name="Blaxter L. M."/>
        </authorList>
    </citation>
    <scope>NUCLEOTIDE SEQUENCE [LARGE SCALE GENOMIC DNA]</scope>
</reference>
<dbReference type="STRING" id="42157.A0A182EI05"/>
<dbReference type="Proteomes" id="UP000271087">
    <property type="component" value="Unassembled WGS sequence"/>
</dbReference>